<dbReference type="GO" id="GO:0003723">
    <property type="term" value="F:RNA binding"/>
    <property type="evidence" value="ECO:0007669"/>
    <property type="project" value="UniProtKB-KW"/>
</dbReference>
<dbReference type="Pfam" id="PF17406">
    <property type="entry name" value="Nrap_D5"/>
    <property type="match status" value="1"/>
</dbReference>
<feature type="domain" description="Nrap protein" evidence="2">
    <location>
        <begin position="229"/>
        <end position="337"/>
    </location>
</feature>
<reference evidence="6 7" key="1">
    <citation type="submission" date="2016-10" db="EMBL/GenBank/DDBJ databases">
        <title>Reductive evolution of mitochondrial metabolism and differential evolution of invasion-related proteins in Cryptosporidium.</title>
        <authorList>
            <person name="Liu S."/>
            <person name="Roellig D.M."/>
            <person name="Guo Y."/>
            <person name="Li N."/>
            <person name="Frace M.A."/>
            <person name="Tang K."/>
            <person name="Zhang L."/>
            <person name="Feng Y."/>
            <person name="Xiao L."/>
        </authorList>
    </citation>
    <scope>NUCLEOTIDE SEQUENCE [LARGE SCALE GENOMIC DNA]</scope>
    <source>
        <strain evidence="6">30847</strain>
    </source>
</reference>
<evidence type="ECO:0000259" key="3">
    <source>
        <dbReference type="Pfam" id="PF17404"/>
    </source>
</evidence>
<evidence type="ECO:0008006" key="8">
    <source>
        <dbReference type="Google" id="ProtNLM"/>
    </source>
</evidence>
<dbReference type="GO" id="GO:0032040">
    <property type="term" value="C:small-subunit processome"/>
    <property type="evidence" value="ECO:0007669"/>
    <property type="project" value="TreeGrafter"/>
</dbReference>
<dbReference type="VEuPathDB" id="CryptoDB:cand_021790"/>
<dbReference type="Pfam" id="PF17404">
    <property type="entry name" value="Nrap_D3"/>
    <property type="match status" value="1"/>
</dbReference>
<dbReference type="PANTHER" id="PTHR17972:SF0">
    <property type="entry name" value="NUCLEOLAR PROTEIN 6"/>
    <property type="match status" value="1"/>
</dbReference>
<dbReference type="GO" id="GO:0032545">
    <property type="term" value="C:CURI complex"/>
    <property type="evidence" value="ECO:0007669"/>
    <property type="project" value="TreeGrafter"/>
</dbReference>
<dbReference type="InterPro" id="IPR035370">
    <property type="entry name" value="Nrap_D5"/>
</dbReference>
<evidence type="ECO:0000259" key="4">
    <source>
        <dbReference type="Pfam" id="PF17405"/>
    </source>
</evidence>
<comment type="caution">
    <text evidence="6">The sequence shown here is derived from an EMBL/GenBank/DDBJ whole genome shotgun (WGS) entry which is preliminary data.</text>
</comment>
<keyword evidence="1" id="KW-0694">RNA-binding</keyword>
<organism evidence="6 7">
    <name type="scientific">Cryptosporidium andersoni</name>
    <dbReference type="NCBI Taxonomy" id="117008"/>
    <lineage>
        <taxon>Eukaryota</taxon>
        <taxon>Sar</taxon>
        <taxon>Alveolata</taxon>
        <taxon>Apicomplexa</taxon>
        <taxon>Conoidasida</taxon>
        <taxon>Coccidia</taxon>
        <taxon>Eucoccidiorida</taxon>
        <taxon>Eimeriorina</taxon>
        <taxon>Cryptosporidiidae</taxon>
        <taxon>Cryptosporidium</taxon>
    </lineage>
</organism>
<dbReference type="InterPro" id="IPR035082">
    <property type="entry name" value="Nrap_D1"/>
</dbReference>
<dbReference type="AlphaFoldDB" id="A0A1J4MVK7"/>
<feature type="domain" description="Nrap protein" evidence="4">
    <location>
        <begin position="745"/>
        <end position="917"/>
    </location>
</feature>
<accession>A0A1J4MVK7</accession>
<proteinExistence type="inferred from homology"/>
<keyword evidence="1" id="KW-0539">Nucleus</keyword>
<keyword evidence="7" id="KW-1185">Reference proteome</keyword>
<dbReference type="InterPro" id="IPR005554">
    <property type="entry name" value="NOL6/Upt22"/>
</dbReference>
<dbReference type="GO" id="GO:0006409">
    <property type="term" value="P:tRNA export from nucleus"/>
    <property type="evidence" value="ECO:0007669"/>
    <property type="project" value="TreeGrafter"/>
</dbReference>
<evidence type="ECO:0000256" key="1">
    <source>
        <dbReference type="RuleBase" id="RU364032"/>
    </source>
</evidence>
<dbReference type="Pfam" id="PF03813">
    <property type="entry name" value="Nrap"/>
    <property type="match status" value="2"/>
</dbReference>
<dbReference type="PANTHER" id="PTHR17972">
    <property type="entry name" value="NUCLEOLAR RNA-ASSOCIATED PROTEIN"/>
    <property type="match status" value="1"/>
</dbReference>
<dbReference type="GO" id="GO:0034456">
    <property type="term" value="C:UTP-C complex"/>
    <property type="evidence" value="ECO:0007669"/>
    <property type="project" value="TreeGrafter"/>
</dbReference>
<comment type="similarity">
    <text evidence="1">Belongs to the NRAP family.</text>
</comment>
<sequence length="1273" mass="148309">MRNRKIGNKKDLGYKKRRKLGLSTAEEVFEINSLNERINFDIVLHNHVEQILSRYRPYSTFNSIYIPGLLPYVMDILAKMVNFKLKYPLSKHYPHLGKLEIYEDNCRNKLEEKLISNIDLDNIRIINMDINPANITEIIQLKCFTVDLSILMPSEIFDSKDYLNYIYFMKRASFVGELYNHFKSEFSINKIKGIKVNSLNYNKLLQLSNSHSSLNNVKLSNLIDNSLIKDTGIYIEYLNDLSYTPILCLNFELDKSFSSKTKEILNCKFRLLPCFESDCMPNKALSPYRNCVRSPISYTDNETIKISNPGLLPPTPQYNGALLSNCLINEQTKEFVKLFQRSEIIKDTLILLILWSRRWNLTGNYTFENKEYGNFTIINGLGVEILAFLLLHIYENDTNGFILKLTPLQLFRITLTSLKLMIESWLNGNNNGYYIIGNNQVISQKLLNFKEFENKTDKLHLFNSNFICKQLFILYDKSMIFNIFWRYQSILEELKITINKTLTILNYSKPKYHEYTINSIFMIPNECDDITKTFGSRFNLFYFDACFLITYPMDYRPLKASMFYPKSNDDPCYVKIPDSNKQMRPIELRWEDFVSSNLLDLIKRLLVRGYSDRLNSICLREVSINNGYSCIVGLKFSPNIIRFIDRGPNVGTKEAQNFQNFWGEKAEKRRFKDGSIVETIVWDNNVIQDGSKHYIFQTNNIYSQIFNCIISMYLPEASINSLENGIPIICSTICPFGTTELYNNNERNIYDSFNNFKTKILQLTSIPLTIKSVSSSSPYLRFMDYSHYVTNISSNKIASDLNKDLRPIPCIIEMEQSNAWPQNNDAIEKIKIAFLLTIRKELIEIHGIGSDIVPKISKNISYNLEELKESYNECMDDLTPFLDIYWDSTTTFRLCIFHPNEFIELAQKTIEVEKLTQDIIIDNILKPLSLSKLKSLWWNAKTSERLSILGNIFPPFRATVKKLKQFASIHKIQSSEEFIEHIVAYIYISSKYPWSYLDTPTTPTTGFIRALWLLASTDWSNIPLIVDLNYQQNENSDITFMPEEIYDKLEMIYHTKKRSSNGKLPYFYISSEYDPQCLMINLPSNYNSRRLIHIAKLYIKTIINNSPSLPKNELLILANGEPVSDLVLTLETNYNNLIHPQSKKSGKFAEFQAKYVNLDSKEALKYGITKVNSFVLSIELFYHLISDLKVQWGELIEFIFDPHQQPYPDKIYIKYKPTSLLAKPIKFQPDTTLPSCILKSDNSDILIRIPNLLLLFKYIWDKNKGFITSIKIN</sequence>
<dbReference type="RefSeq" id="XP_067068898.1">
    <property type="nucleotide sequence ID" value="XM_067212409.1"/>
</dbReference>
<comment type="subcellular location">
    <subcellularLocation>
        <location evidence="1">Nucleus</location>
        <location evidence="1">Nucleolus</location>
    </subcellularLocation>
</comment>
<dbReference type="GeneID" id="92366363"/>
<dbReference type="Pfam" id="PF17405">
    <property type="entry name" value="Nrap_D4"/>
    <property type="match status" value="1"/>
</dbReference>
<feature type="domain" description="Nrap protein" evidence="3">
    <location>
        <begin position="588"/>
        <end position="685"/>
    </location>
</feature>
<dbReference type="Proteomes" id="UP000186804">
    <property type="component" value="Unassembled WGS sequence"/>
</dbReference>
<protein>
    <recommendedName>
        <fullName evidence="8">Nrap family protein</fullName>
    </recommendedName>
</protein>
<dbReference type="InterPro" id="IPR035368">
    <property type="entry name" value="Nrap_D3"/>
</dbReference>
<dbReference type="EMBL" id="LRBS01000046">
    <property type="protein sequence ID" value="OII77052.1"/>
    <property type="molecule type" value="Genomic_DNA"/>
</dbReference>
<dbReference type="OrthoDB" id="10251401at2759"/>
<dbReference type="GO" id="GO:0006364">
    <property type="term" value="P:rRNA processing"/>
    <property type="evidence" value="ECO:0007669"/>
    <property type="project" value="TreeGrafter"/>
</dbReference>
<feature type="domain" description="Nrap protein" evidence="5">
    <location>
        <begin position="953"/>
        <end position="1105"/>
    </location>
</feature>
<evidence type="ECO:0000259" key="5">
    <source>
        <dbReference type="Pfam" id="PF17406"/>
    </source>
</evidence>
<evidence type="ECO:0000313" key="6">
    <source>
        <dbReference type="EMBL" id="OII77052.1"/>
    </source>
</evidence>
<evidence type="ECO:0000259" key="2">
    <source>
        <dbReference type="Pfam" id="PF03813"/>
    </source>
</evidence>
<feature type="domain" description="Nrap protein" evidence="2">
    <location>
        <begin position="146"/>
        <end position="205"/>
    </location>
</feature>
<evidence type="ECO:0000313" key="7">
    <source>
        <dbReference type="Proteomes" id="UP000186804"/>
    </source>
</evidence>
<gene>
    <name evidence="6" type="ORF">cand_021790</name>
</gene>
<name>A0A1J4MVK7_9CRYT</name>
<dbReference type="InterPro" id="IPR035369">
    <property type="entry name" value="Nrap_D4"/>
</dbReference>